<evidence type="ECO:0000256" key="5">
    <source>
        <dbReference type="ARBA" id="ARBA00023315"/>
    </source>
</evidence>
<dbReference type="PANTHER" id="PTHR14744">
    <property type="entry name" value="N-ALPHA-ACETYLTRANSFERASE 60"/>
    <property type="match status" value="1"/>
</dbReference>
<evidence type="ECO:0000256" key="7">
    <source>
        <dbReference type="ARBA" id="ARBA00026111"/>
    </source>
</evidence>
<dbReference type="PROSITE" id="PS51186">
    <property type="entry name" value="GNAT"/>
    <property type="match status" value="1"/>
</dbReference>
<proteinExistence type="inferred from homology"/>
<keyword evidence="5" id="KW-0012">Acyltransferase</keyword>
<comment type="similarity">
    <text evidence="6">Belongs to the acetyltransferase family. NAA60 subfamily.</text>
</comment>
<comment type="catalytic activity">
    <reaction evidence="10">
        <text>N-terminal L-methionyl-[transmembrane protein] + acetyl-CoA = N-terminal N(alpha)-acetyl-L-methionyl-[transmembrane protein] + CoA + H(+)</text>
        <dbReference type="Rhea" id="RHEA:50604"/>
        <dbReference type="Rhea" id="RHEA-COMP:12745"/>
        <dbReference type="Rhea" id="RHEA-COMP:12746"/>
        <dbReference type="ChEBI" id="CHEBI:15378"/>
        <dbReference type="ChEBI" id="CHEBI:57287"/>
        <dbReference type="ChEBI" id="CHEBI:57288"/>
        <dbReference type="ChEBI" id="CHEBI:64731"/>
        <dbReference type="ChEBI" id="CHEBI:133414"/>
        <dbReference type="EC" id="2.3.1.259"/>
    </reaction>
</comment>
<keyword evidence="2" id="KW-0808">Transferase</keyword>
<evidence type="ECO:0000256" key="9">
    <source>
        <dbReference type="ARBA" id="ARBA00048017"/>
    </source>
</evidence>
<dbReference type="InterPro" id="IPR045141">
    <property type="entry name" value="NAA60-like"/>
</dbReference>
<evidence type="ECO:0000256" key="10">
    <source>
        <dbReference type="ARBA" id="ARBA00048848"/>
    </source>
</evidence>
<gene>
    <name evidence="12" type="ORF">CTEN210_01964</name>
</gene>
<keyword evidence="13" id="KW-1185">Reference proteome</keyword>
<dbReference type="PANTHER" id="PTHR14744:SF15">
    <property type="entry name" value="N-ALPHA-ACETYLTRANSFERASE 60"/>
    <property type="match status" value="1"/>
</dbReference>
<evidence type="ECO:0000256" key="2">
    <source>
        <dbReference type="ARBA" id="ARBA00022679"/>
    </source>
</evidence>
<protein>
    <recommendedName>
        <fullName evidence="8">N-alpha-acetyltransferase 60</fullName>
        <ecNumber evidence="7">2.3.1.259</ecNumber>
        <ecNumber evidence="1">2.3.1.48</ecNumber>
    </recommendedName>
</protein>
<evidence type="ECO:0000256" key="8">
    <source>
        <dbReference type="ARBA" id="ARBA00026144"/>
    </source>
</evidence>
<name>A0AAD3CHZ1_9STRA</name>
<evidence type="ECO:0000313" key="12">
    <source>
        <dbReference type="EMBL" id="GFH45490.1"/>
    </source>
</evidence>
<dbReference type="GO" id="GO:0004402">
    <property type="term" value="F:histone acetyltransferase activity"/>
    <property type="evidence" value="ECO:0007669"/>
    <property type="project" value="TreeGrafter"/>
</dbReference>
<evidence type="ECO:0000259" key="11">
    <source>
        <dbReference type="PROSITE" id="PS51186"/>
    </source>
</evidence>
<dbReference type="SUPFAM" id="SSF55729">
    <property type="entry name" value="Acyl-CoA N-acyltransferases (Nat)"/>
    <property type="match status" value="1"/>
</dbReference>
<dbReference type="Proteomes" id="UP001054902">
    <property type="component" value="Unassembled WGS sequence"/>
</dbReference>
<comment type="catalytic activity">
    <reaction evidence="9">
        <text>L-lysyl-[protein] + acetyl-CoA = N(6)-acetyl-L-lysyl-[protein] + CoA + H(+)</text>
        <dbReference type="Rhea" id="RHEA:45948"/>
        <dbReference type="Rhea" id="RHEA-COMP:9752"/>
        <dbReference type="Rhea" id="RHEA-COMP:10731"/>
        <dbReference type="ChEBI" id="CHEBI:15378"/>
        <dbReference type="ChEBI" id="CHEBI:29969"/>
        <dbReference type="ChEBI" id="CHEBI:57287"/>
        <dbReference type="ChEBI" id="CHEBI:57288"/>
        <dbReference type="ChEBI" id="CHEBI:61930"/>
        <dbReference type="EC" id="2.3.1.48"/>
    </reaction>
</comment>
<reference evidence="12 13" key="1">
    <citation type="journal article" date="2021" name="Sci. Rep.">
        <title>The genome of the diatom Chaetoceros tenuissimus carries an ancient integrated fragment of an extant virus.</title>
        <authorList>
            <person name="Hongo Y."/>
            <person name="Kimura K."/>
            <person name="Takaki Y."/>
            <person name="Yoshida Y."/>
            <person name="Baba S."/>
            <person name="Kobayashi G."/>
            <person name="Nagasaki K."/>
            <person name="Hano T."/>
            <person name="Tomaru Y."/>
        </authorList>
    </citation>
    <scope>NUCLEOTIDE SEQUENCE [LARGE SCALE GENOMIC DNA]</scope>
    <source>
        <strain evidence="12 13">NIES-3715</strain>
    </source>
</reference>
<dbReference type="GO" id="GO:0120518">
    <property type="term" value="F:protein N-terminal-methionine acetyltransferase activity"/>
    <property type="evidence" value="ECO:0007669"/>
    <property type="project" value="UniProtKB-EC"/>
</dbReference>
<feature type="domain" description="N-acetyltransferase" evidence="11">
    <location>
        <begin position="133"/>
        <end position="280"/>
    </location>
</feature>
<evidence type="ECO:0000256" key="3">
    <source>
        <dbReference type="ARBA" id="ARBA00022829"/>
    </source>
</evidence>
<keyword evidence="3" id="KW-0159">Chromosome partition</keyword>
<organism evidence="12 13">
    <name type="scientific">Chaetoceros tenuissimus</name>
    <dbReference type="NCBI Taxonomy" id="426638"/>
    <lineage>
        <taxon>Eukaryota</taxon>
        <taxon>Sar</taxon>
        <taxon>Stramenopiles</taxon>
        <taxon>Ochrophyta</taxon>
        <taxon>Bacillariophyta</taxon>
        <taxon>Coscinodiscophyceae</taxon>
        <taxon>Chaetocerotophycidae</taxon>
        <taxon>Chaetocerotales</taxon>
        <taxon>Chaetocerotaceae</taxon>
        <taxon>Chaetoceros</taxon>
    </lineage>
</organism>
<dbReference type="Pfam" id="PF00583">
    <property type="entry name" value="Acetyltransf_1"/>
    <property type="match status" value="1"/>
</dbReference>
<dbReference type="EMBL" id="BLLK01000020">
    <property type="protein sequence ID" value="GFH45490.1"/>
    <property type="molecule type" value="Genomic_DNA"/>
</dbReference>
<accession>A0AAD3CHZ1</accession>
<dbReference type="InterPro" id="IPR000182">
    <property type="entry name" value="GNAT_dom"/>
</dbReference>
<dbReference type="EC" id="2.3.1.259" evidence="7"/>
<evidence type="ECO:0000313" key="13">
    <source>
        <dbReference type="Proteomes" id="UP001054902"/>
    </source>
</evidence>
<dbReference type="EC" id="2.3.1.48" evidence="1"/>
<dbReference type="Gene3D" id="3.40.630.30">
    <property type="match status" value="1"/>
</dbReference>
<comment type="caution">
    <text evidence="12">The sequence shown here is derived from an EMBL/GenBank/DDBJ whole genome shotgun (WGS) entry which is preliminary data.</text>
</comment>
<dbReference type="AlphaFoldDB" id="A0AAD3CHZ1"/>
<evidence type="ECO:0000256" key="4">
    <source>
        <dbReference type="ARBA" id="ARBA00022853"/>
    </source>
</evidence>
<dbReference type="InterPro" id="IPR016181">
    <property type="entry name" value="Acyl_CoA_acyltransferase"/>
</dbReference>
<dbReference type="GO" id="GO:0007059">
    <property type="term" value="P:chromosome segregation"/>
    <property type="evidence" value="ECO:0007669"/>
    <property type="project" value="UniProtKB-KW"/>
</dbReference>
<keyword evidence="4" id="KW-0156">Chromatin regulator</keyword>
<dbReference type="GO" id="GO:0000139">
    <property type="term" value="C:Golgi membrane"/>
    <property type="evidence" value="ECO:0007669"/>
    <property type="project" value="TreeGrafter"/>
</dbReference>
<sequence length="308" mass="35488">MCNEKHVVDVIKFYEECSRRKDTQSSKDTTKSILVFRSLEEGDREGIKALHEDLFPVKYSEDFYDNAVRNKSPTGSPLYCRVGLLNVYESGSNNDTLTLLNNENEMNDNARRIDIVGDSTQASMDELANFLGMDIDCFDDLDVENVISIKNEKSIEDAAESALNQRIVACIIGGFSESIRIRDAKLVEKLVRNFDNHPHMFYLMTIGSTQAFREQKLGTKMLKDCLKMIERVPTCGVVYLHVITYNVAAIKFYEKQGFYRIEEIKDYYNIDGVRHSCYLYAYFVNGNYPTFYQAITSVCRSMYSYFFS</sequence>
<evidence type="ECO:0000256" key="1">
    <source>
        <dbReference type="ARBA" id="ARBA00013184"/>
    </source>
</evidence>
<evidence type="ECO:0000256" key="6">
    <source>
        <dbReference type="ARBA" id="ARBA00025774"/>
    </source>
</evidence>